<sequence>MTCAPGSVLEASIEAVAGTGLDVVPEFFARFYEAWPEQRDDFSRPATTQGAMVNEMLAILAALATDDPVGDALIADCTARHHSYGAIAAADFTEAARMLMDTMQRAAGSAWRAEHTQVWSALLTRLRDAVDRAETVASPC</sequence>
<reference evidence="3 4" key="1">
    <citation type="submission" date="2020-08" db="EMBL/GenBank/DDBJ databases">
        <title>The genome sequence of type strain Novosphingobium piscinae KCTC 42194.</title>
        <authorList>
            <person name="Liu Y."/>
        </authorList>
    </citation>
    <scope>NUCLEOTIDE SEQUENCE [LARGE SCALE GENOMIC DNA]</scope>
    <source>
        <strain evidence="3 4">KCTC 42194</strain>
    </source>
</reference>
<keyword evidence="1" id="KW-0561">Oxygen transport</keyword>
<dbReference type="Proteomes" id="UP000551327">
    <property type="component" value="Unassembled WGS sequence"/>
</dbReference>
<dbReference type="InterPro" id="IPR044399">
    <property type="entry name" value="Mb-like_M"/>
</dbReference>
<keyword evidence="1" id="KW-0349">Heme</keyword>
<organism evidence="3 4">
    <name type="scientific">Novosphingobium piscinae</name>
    <dbReference type="NCBI Taxonomy" id="1507448"/>
    <lineage>
        <taxon>Bacteria</taxon>
        <taxon>Pseudomonadati</taxon>
        <taxon>Pseudomonadota</taxon>
        <taxon>Alphaproteobacteria</taxon>
        <taxon>Sphingomonadales</taxon>
        <taxon>Sphingomonadaceae</taxon>
        <taxon>Novosphingobium</taxon>
    </lineage>
</organism>
<dbReference type="EMBL" id="JACLAX010000022">
    <property type="protein sequence ID" value="MBC2670603.1"/>
    <property type="molecule type" value="Genomic_DNA"/>
</dbReference>
<gene>
    <name evidence="3" type="ORF">H7F53_15735</name>
</gene>
<dbReference type="RefSeq" id="WP_185680465.1">
    <property type="nucleotide sequence ID" value="NZ_JACLAX010000022.1"/>
</dbReference>
<name>A0A7X1KRH2_9SPHN</name>
<dbReference type="GO" id="GO:0005344">
    <property type="term" value="F:oxygen carrier activity"/>
    <property type="evidence" value="ECO:0007669"/>
    <property type="project" value="UniProtKB-KW"/>
</dbReference>
<accession>A0A7X1KRH2</accession>
<comment type="similarity">
    <text evidence="1">Belongs to the globin family.</text>
</comment>
<dbReference type="GO" id="GO:0019825">
    <property type="term" value="F:oxygen binding"/>
    <property type="evidence" value="ECO:0007669"/>
    <property type="project" value="InterPro"/>
</dbReference>
<dbReference type="InterPro" id="IPR009050">
    <property type="entry name" value="Globin-like_sf"/>
</dbReference>
<proteinExistence type="inferred from homology"/>
<feature type="domain" description="Globin" evidence="2">
    <location>
        <begin position="28"/>
        <end position="129"/>
    </location>
</feature>
<dbReference type="GO" id="GO:0020037">
    <property type="term" value="F:heme binding"/>
    <property type="evidence" value="ECO:0007669"/>
    <property type="project" value="InterPro"/>
</dbReference>
<protein>
    <submittedName>
        <fullName evidence="3">Globin</fullName>
    </submittedName>
</protein>
<dbReference type="AlphaFoldDB" id="A0A7X1KRH2"/>
<evidence type="ECO:0000256" key="1">
    <source>
        <dbReference type="RuleBase" id="RU000356"/>
    </source>
</evidence>
<dbReference type="Gene3D" id="1.10.490.10">
    <property type="entry name" value="Globins"/>
    <property type="match status" value="1"/>
</dbReference>
<comment type="caution">
    <text evidence="3">The sequence shown here is derived from an EMBL/GenBank/DDBJ whole genome shotgun (WGS) entry which is preliminary data.</text>
</comment>
<dbReference type="SUPFAM" id="SSF46458">
    <property type="entry name" value="Globin-like"/>
    <property type="match status" value="1"/>
</dbReference>
<keyword evidence="1" id="KW-0408">Iron</keyword>
<dbReference type="InterPro" id="IPR000971">
    <property type="entry name" value="Globin"/>
</dbReference>
<keyword evidence="4" id="KW-1185">Reference proteome</keyword>
<dbReference type="InterPro" id="IPR012292">
    <property type="entry name" value="Globin/Proto"/>
</dbReference>
<keyword evidence="1" id="KW-0813">Transport</keyword>
<dbReference type="CDD" id="cd01040">
    <property type="entry name" value="Mb-like"/>
    <property type="match status" value="1"/>
</dbReference>
<dbReference type="Pfam" id="PF00042">
    <property type="entry name" value="Globin"/>
    <property type="match status" value="1"/>
</dbReference>
<evidence type="ECO:0000259" key="2">
    <source>
        <dbReference type="Pfam" id="PF00042"/>
    </source>
</evidence>
<keyword evidence="1" id="KW-0479">Metal-binding</keyword>
<evidence type="ECO:0000313" key="4">
    <source>
        <dbReference type="Proteomes" id="UP000551327"/>
    </source>
</evidence>
<evidence type="ECO:0000313" key="3">
    <source>
        <dbReference type="EMBL" id="MBC2670603.1"/>
    </source>
</evidence>